<protein>
    <recommendedName>
        <fullName evidence="1">DUF7246 domain-containing protein</fullName>
    </recommendedName>
</protein>
<evidence type="ECO:0000313" key="2">
    <source>
        <dbReference type="EMBL" id="AIW02596.1"/>
    </source>
</evidence>
<evidence type="ECO:0000259" key="1">
    <source>
        <dbReference type="Pfam" id="PF23904"/>
    </source>
</evidence>
<dbReference type="InterPro" id="IPR055670">
    <property type="entry name" value="DUF7246"/>
</dbReference>
<name>A0A0A0RKV5_9CAUD</name>
<dbReference type="OrthoDB" id="17272at10239"/>
<dbReference type="Proteomes" id="UP000030200">
    <property type="component" value="Segment"/>
</dbReference>
<accession>A0A0A0RKV5</accession>
<dbReference type="EMBL" id="KM652554">
    <property type="protein sequence ID" value="AIW02596.1"/>
    <property type="molecule type" value="Genomic_DNA"/>
</dbReference>
<dbReference type="GeneID" id="26796827"/>
<dbReference type="Pfam" id="PF23904">
    <property type="entry name" value="DUF7246"/>
    <property type="match status" value="1"/>
</dbReference>
<evidence type="ECO:0000313" key="3">
    <source>
        <dbReference type="Proteomes" id="UP000030200"/>
    </source>
</evidence>
<organism evidence="2 3">
    <name type="scientific">Streptomyces phage Jay2Jay</name>
    <dbReference type="NCBI Taxonomy" id="1556290"/>
    <lineage>
        <taxon>Viruses</taxon>
        <taxon>Duplodnaviria</taxon>
        <taxon>Heunggongvirae</taxon>
        <taxon>Uroviricota</taxon>
        <taxon>Caudoviricetes</taxon>
        <taxon>Stanwilliamsviridae</taxon>
        <taxon>Boydwoodruffvirinae</taxon>
        <taxon>Samistivirus</taxon>
        <taxon>Samistivirus jay2jay</taxon>
    </lineage>
</organism>
<sequence length="106" mass="12215">MGTPTRRRKGEKNPDAWWQGAYAGIPHIIASYEFEIDGDSIVPKALIKFKNTRGSFKFRCVATNTKTGKTWIDCINADTGEWKSFYVEKLKGLVKPRRPRRRRKVA</sequence>
<dbReference type="KEGG" id="vg:26796827"/>
<feature type="domain" description="DUF7246" evidence="1">
    <location>
        <begin position="4"/>
        <end position="105"/>
    </location>
</feature>
<dbReference type="RefSeq" id="YP_009225823.1">
    <property type="nucleotide sequence ID" value="NC_029098.1"/>
</dbReference>
<proteinExistence type="predicted"/>
<reference evidence="2 3" key="1">
    <citation type="submission" date="2014-09" db="EMBL/GenBank/DDBJ databases">
        <authorList>
            <person name="Gicewicz E.A."/>
            <person name="Hiryak K.M."/>
            <person name="Horoschock A.N."/>
            <person name="Kneeream E.R."/>
            <person name="Luchetta J."/>
            <person name="Mikolon A.R."/>
            <person name="Smith S.N."/>
            <person name="Svintozelskiy S."/>
            <person name="Yucha M.L."/>
            <person name="Manna D.P."/>
            <person name="Pidcock K.A."/>
            <person name="Laing C.E."/>
            <person name="Schaff J.E."/>
            <person name="Dashiell C.L."/>
            <person name="Macialek J.A."/>
            <person name="Anders K.R."/>
            <person name="Braun M.A."/>
            <person name="Delesalle V.A."/>
            <person name="Hughes L.E."/>
            <person name="Ware V.C."/>
            <person name="Bradley K.W."/>
            <person name="Barker L.P."/>
            <person name="Asai D.J."/>
            <person name="Bowman C.A."/>
            <person name="Russell D.A."/>
            <person name="Pope W.H."/>
            <person name="Jacobs-Sera D."/>
            <person name="Hendrix R.W."/>
            <person name="Hatfull G.F."/>
        </authorList>
    </citation>
    <scope>NUCLEOTIDE SEQUENCE [LARGE SCALE GENOMIC DNA]</scope>
</reference>
<keyword evidence="3" id="KW-1185">Reference proteome</keyword>
<gene>
    <name evidence="2" type="primary">98</name>
    <name evidence="2" type="ORF">PBI_JAY2JAY_98</name>
</gene>